<dbReference type="Pfam" id="PF00587">
    <property type="entry name" value="tRNA-synt_2b"/>
    <property type="match status" value="1"/>
</dbReference>
<dbReference type="InterPro" id="IPR033729">
    <property type="entry name" value="SerRS_core"/>
</dbReference>
<accession>A0A2H0TLV0</accession>
<dbReference type="EC" id="6.1.1.11" evidence="1 7"/>
<gene>
    <name evidence="12" type="ORF">COV26_00170</name>
</gene>
<dbReference type="PROSITE" id="PS50862">
    <property type="entry name" value="AA_TRNA_LIGASE_II"/>
    <property type="match status" value="1"/>
</dbReference>
<evidence type="ECO:0000256" key="2">
    <source>
        <dbReference type="ARBA" id="ARBA00022598"/>
    </source>
</evidence>
<dbReference type="GO" id="GO:0005524">
    <property type="term" value="F:ATP binding"/>
    <property type="evidence" value="ECO:0007669"/>
    <property type="project" value="UniProtKB-KW"/>
</dbReference>
<keyword evidence="6" id="KW-0030">Aminoacyl-tRNA synthetase</keyword>
<evidence type="ECO:0000256" key="8">
    <source>
        <dbReference type="PIRSR" id="PIRSR001529-1"/>
    </source>
</evidence>
<dbReference type="PANTHER" id="PTHR11778">
    <property type="entry name" value="SERYL-TRNA SYNTHETASE"/>
    <property type="match status" value="1"/>
</dbReference>
<feature type="binding site" evidence="9">
    <location>
        <begin position="265"/>
        <end position="268"/>
    </location>
    <ligand>
        <name>ATP</name>
        <dbReference type="ChEBI" id="CHEBI:30616"/>
    </ligand>
</feature>
<feature type="binding site" evidence="8">
    <location>
        <position position="272"/>
    </location>
    <ligand>
        <name>L-serine</name>
        <dbReference type="ChEBI" id="CHEBI:33384"/>
    </ligand>
</feature>
<keyword evidence="4 9" id="KW-0067">ATP-binding</keyword>
<dbReference type="GO" id="GO:0005737">
    <property type="term" value="C:cytoplasm"/>
    <property type="evidence" value="ECO:0007669"/>
    <property type="project" value="UniProtKB-UniRule"/>
</dbReference>
<keyword evidence="3" id="KW-0547">Nucleotide-binding</keyword>
<feature type="binding site" evidence="9">
    <location>
        <begin position="336"/>
        <end position="339"/>
    </location>
    <ligand>
        <name>ATP</name>
        <dbReference type="ChEBI" id="CHEBI:30616"/>
    </ligand>
</feature>
<feature type="site" description="Important for serine binding" evidence="8">
    <location>
        <position position="370"/>
    </location>
</feature>
<dbReference type="Gene3D" id="3.30.930.10">
    <property type="entry name" value="Bira Bifunctional Protein, Domain 2"/>
    <property type="match status" value="1"/>
</dbReference>
<dbReference type="InterPro" id="IPR015866">
    <property type="entry name" value="Ser-tRNA-synth_1_N"/>
</dbReference>
<dbReference type="InterPro" id="IPR002317">
    <property type="entry name" value="Ser-tRNA-ligase_type_1"/>
</dbReference>
<dbReference type="GO" id="GO:0004828">
    <property type="term" value="F:serine-tRNA ligase activity"/>
    <property type="evidence" value="ECO:0007669"/>
    <property type="project" value="UniProtKB-UniRule"/>
</dbReference>
<keyword evidence="10" id="KW-0175">Coiled coil</keyword>
<dbReference type="Pfam" id="PF02403">
    <property type="entry name" value="Seryl_tRNA_N"/>
    <property type="match status" value="1"/>
</dbReference>
<dbReference type="PRINTS" id="PR00981">
    <property type="entry name" value="TRNASYNTHSER"/>
</dbReference>
<evidence type="ECO:0000256" key="1">
    <source>
        <dbReference type="ARBA" id="ARBA00012840"/>
    </source>
</evidence>
<dbReference type="CDD" id="cd00770">
    <property type="entry name" value="SerRS_core"/>
    <property type="match status" value="1"/>
</dbReference>
<evidence type="ECO:0000313" key="13">
    <source>
        <dbReference type="Proteomes" id="UP000228508"/>
    </source>
</evidence>
<feature type="binding site" evidence="8">
    <location>
        <position position="249"/>
    </location>
    <ligand>
        <name>L-serine</name>
        <dbReference type="ChEBI" id="CHEBI:33384"/>
    </ligand>
</feature>
<dbReference type="AlphaFoldDB" id="A0A2H0TLV0"/>
<dbReference type="SUPFAM" id="SSF55681">
    <property type="entry name" value="Class II aaRS and biotin synthetases"/>
    <property type="match status" value="1"/>
</dbReference>
<evidence type="ECO:0000256" key="3">
    <source>
        <dbReference type="ARBA" id="ARBA00022741"/>
    </source>
</evidence>
<comment type="caution">
    <text evidence="12">The sequence shown here is derived from an EMBL/GenBank/DDBJ whole genome shotgun (WGS) entry which is preliminary data.</text>
</comment>
<feature type="binding site" evidence="9">
    <location>
        <begin position="249"/>
        <end position="251"/>
    </location>
    <ligand>
        <name>ATP</name>
        <dbReference type="ChEBI" id="CHEBI:30616"/>
    </ligand>
</feature>
<keyword evidence="2 12" id="KW-0436">Ligase</keyword>
<dbReference type="EMBL" id="PFCH01000003">
    <property type="protein sequence ID" value="PIR73128.1"/>
    <property type="molecule type" value="Genomic_DNA"/>
</dbReference>
<evidence type="ECO:0000256" key="5">
    <source>
        <dbReference type="ARBA" id="ARBA00022917"/>
    </source>
</evidence>
<dbReference type="InterPro" id="IPR042103">
    <property type="entry name" value="SerRS_1_N_sf"/>
</dbReference>
<dbReference type="InterPro" id="IPR010978">
    <property type="entry name" value="tRNA-bd_arm"/>
</dbReference>
<evidence type="ECO:0000256" key="4">
    <source>
        <dbReference type="ARBA" id="ARBA00022840"/>
    </source>
</evidence>
<reference evidence="13" key="1">
    <citation type="submission" date="2017-09" db="EMBL/GenBank/DDBJ databases">
        <title>Depth-based differentiation of microbial function through sediment-hosted aquifers and enrichment of novel symbionts in the deep terrestrial subsurface.</title>
        <authorList>
            <person name="Probst A.J."/>
            <person name="Ladd B."/>
            <person name="Jarett J.K."/>
            <person name="Geller-Mcgrath D.E."/>
            <person name="Sieber C.M.K."/>
            <person name="Emerson J.B."/>
            <person name="Anantharaman K."/>
            <person name="Thomas B.C."/>
            <person name="Malmstrom R."/>
            <person name="Stieglmeier M."/>
            <person name="Klingl A."/>
            <person name="Woyke T."/>
            <person name="Ryan C.M."/>
            <person name="Banfield J.F."/>
        </authorList>
    </citation>
    <scope>NUCLEOTIDE SEQUENCE [LARGE SCALE GENOMIC DNA]</scope>
</reference>
<evidence type="ECO:0000259" key="11">
    <source>
        <dbReference type="PROSITE" id="PS50862"/>
    </source>
</evidence>
<feature type="binding site" evidence="8">
    <location>
        <position position="218"/>
    </location>
    <ligand>
        <name>L-serine</name>
        <dbReference type="ChEBI" id="CHEBI:33384"/>
    </ligand>
</feature>
<proteinExistence type="predicted"/>
<evidence type="ECO:0000256" key="10">
    <source>
        <dbReference type="SAM" id="Coils"/>
    </source>
</evidence>
<dbReference type="Proteomes" id="UP000228508">
    <property type="component" value="Unassembled WGS sequence"/>
</dbReference>
<evidence type="ECO:0000256" key="6">
    <source>
        <dbReference type="ARBA" id="ARBA00023146"/>
    </source>
</evidence>
<feature type="binding site" evidence="8">
    <location>
        <position position="368"/>
    </location>
    <ligand>
        <name>L-serine</name>
        <dbReference type="ChEBI" id="CHEBI:33384"/>
    </ligand>
</feature>
<evidence type="ECO:0000256" key="9">
    <source>
        <dbReference type="PIRSR" id="PIRSR001529-2"/>
    </source>
</evidence>
<dbReference type="PIRSF" id="PIRSF001529">
    <property type="entry name" value="Ser-tRNA-synth_IIa"/>
    <property type="match status" value="1"/>
</dbReference>
<organism evidence="12 13">
    <name type="scientific">Candidatus Nealsonbacteria bacterium CG10_big_fil_rev_8_21_14_0_10_36_23</name>
    <dbReference type="NCBI Taxonomy" id="1974709"/>
    <lineage>
        <taxon>Bacteria</taxon>
        <taxon>Candidatus Nealsoniibacteriota</taxon>
    </lineage>
</organism>
<dbReference type="GO" id="GO:0006434">
    <property type="term" value="P:seryl-tRNA aminoacylation"/>
    <property type="evidence" value="ECO:0007669"/>
    <property type="project" value="UniProtKB-UniRule"/>
</dbReference>
<evidence type="ECO:0000313" key="12">
    <source>
        <dbReference type="EMBL" id="PIR73128.1"/>
    </source>
</evidence>
<keyword evidence="5" id="KW-0648">Protein biosynthesis</keyword>
<feature type="domain" description="Aminoacyl-transfer RNA synthetases class-II family profile" evidence="11">
    <location>
        <begin position="125"/>
        <end position="395"/>
    </location>
</feature>
<sequence>MLDIRFIRDNKKEIKKATEAKGFDGVLIDKVLEADEKRKTLMRKVEDLRARRNKLTKNDIVEGRKLKKELKGEEEKLSQASEKFEALMLKIPNPSAPDVKVGKPEDNEILRQVGKPKNFVFAVRDHLEIGQLTDTIDTDRGAKVAQSGFYYIKNEAALLEFALVQYVMNKLAKKGFVPMITPNAVKERNMVGCGFQARSDKERQVYHIEGEDLDLIATAEITLVGQHTDETIEDKDLPKKYVGYSYCYRYERGSYGKDVRGILRVHEFRKVEMVIFCDPKESDQWHEKLLGIEEEIWKELKIPYQVVKMATGDLGNAASRKFDIEAWMPSQNKYREVTSTSNTTDFQARRLNIKMKKNGKNEFLHTLNGTVLALGRTIIAIYENFQNEDGSVNIPIVLQKWMAGTKIIKVKISY</sequence>
<evidence type="ECO:0000256" key="7">
    <source>
        <dbReference type="NCBIfam" id="TIGR00414"/>
    </source>
</evidence>
<feature type="coiled-coil region" evidence="10">
    <location>
        <begin position="31"/>
        <end position="90"/>
    </location>
</feature>
<dbReference type="InterPro" id="IPR006195">
    <property type="entry name" value="aa-tRNA-synth_II"/>
</dbReference>
<dbReference type="SUPFAM" id="SSF46589">
    <property type="entry name" value="tRNA-binding arm"/>
    <property type="match status" value="1"/>
</dbReference>
<dbReference type="Gene3D" id="1.10.287.40">
    <property type="entry name" value="Serine-tRNA synthetase, tRNA binding domain"/>
    <property type="match status" value="1"/>
</dbReference>
<protein>
    <recommendedName>
        <fullName evidence="1 7">Serine--tRNA ligase</fullName>
        <ecNumber evidence="1 7">6.1.1.11</ecNumber>
    </recommendedName>
</protein>
<dbReference type="InterPro" id="IPR002314">
    <property type="entry name" value="aa-tRNA-synt_IIb"/>
</dbReference>
<name>A0A2H0TLV0_9BACT</name>
<dbReference type="NCBIfam" id="TIGR00414">
    <property type="entry name" value="serS"/>
    <property type="match status" value="1"/>
</dbReference>
<dbReference type="InterPro" id="IPR045864">
    <property type="entry name" value="aa-tRNA-synth_II/BPL/LPL"/>
</dbReference>